<evidence type="ECO:0000313" key="2">
    <source>
        <dbReference type="Proteomes" id="UP000178089"/>
    </source>
</evidence>
<dbReference type="EMBL" id="MHRT01000004">
    <property type="protein sequence ID" value="OHA29443.1"/>
    <property type="molecule type" value="Genomic_DNA"/>
</dbReference>
<gene>
    <name evidence="1" type="ORF">A3F51_00190</name>
</gene>
<proteinExistence type="predicted"/>
<dbReference type="Proteomes" id="UP000178089">
    <property type="component" value="Unassembled WGS sequence"/>
</dbReference>
<organism evidence="1 2">
    <name type="scientific">Candidatus Taylorbacteria bacterium RIFCSPHIGHO2_12_FULL_45_16</name>
    <dbReference type="NCBI Taxonomy" id="1802315"/>
    <lineage>
        <taxon>Bacteria</taxon>
        <taxon>Candidatus Tayloriibacteriota</taxon>
    </lineage>
</organism>
<protein>
    <recommendedName>
        <fullName evidence="3">HicB-like antitoxin of toxin-antitoxin system domain-containing protein</fullName>
    </recommendedName>
</protein>
<comment type="caution">
    <text evidence="1">The sequence shown here is derived from an EMBL/GenBank/DDBJ whole genome shotgun (WGS) entry which is preliminary data.</text>
</comment>
<dbReference type="AlphaFoldDB" id="A0A1G2N0A1"/>
<name>A0A1G2N0A1_9BACT</name>
<dbReference type="STRING" id="1802315.A3F51_00190"/>
<accession>A0A1G2N0A1</accession>
<reference evidence="1 2" key="1">
    <citation type="journal article" date="2016" name="Nat. Commun.">
        <title>Thousands of microbial genomes shed light on interconnected biogeochemical processes in an aquifer system.</title>
        <authorList>
            <person name="Anantharaman K."/>
            <person name="Brown C.T."/>
            <person name="Hug L.A."/>
            <person name="Sharon I."/>
            <person name="Castelle C.J."/>
            <person name="Probst A.J."/>
            <person name="Thomas B.C."/>
            <person name="Singh A."/>
            <person name="Wilkins M.J."/>
            <person name="Karaoz U."/>
            <person name="Brodie E.L."/>
            <person name="Williams K.H."/>
            <person name="Hubbard S.S."/>
            <person name="Banfield J.F."/>
        </authorList>
    </citation>
    <scope>NUCLEOTIDE SEQUENCE [LARGE SCALE GENOMIC DNA]</scope>
</reference>
<evidence type="ECO:0000313" key="1">
    <source>
        <dbReference type="EMBL" id="OHA29443.1"/>
    </source>
</evidence>
<sequence length="100" mass="11288">MNTTHKGSIRCIIFKDGATWYGVALEFNIVESADDADVVRFNLDEAIQGYVESQKKLKGTRVSPLNQKPMKEYADLWNNLVTDKAIPSPYKVKSFGFTKV</sequence>
<evidence type="ECO:0008006" key="3">
    <source>
        <dbReference type="Google" id="ProtNLM"/>
    </source>
</evidence>